<keyword evidence="5" id="KW-1133">Transmembrane helix</keyword>
<keyword evidence="10" id="KW-1185">Reference proteome</keyword>
<dbReference type="RefSeq" id="XP_024511990.1">
    <property type="nucleotide sequence ID" value="XM_024656353.1"/>
</dbReference>
<evidence type="ECO:0000259" key="8">
    <source>
        <dbReference type="Pfam" id="PF04577"/>
    </source>
</evidence>
<dbReference type="VEuPathDB" id="FungiDB:CNA06600"/>
<dbReference type="eggNOG" id="ENOG502RV66">
    <property type="taxonomic scope" value="Eukaryota"/>
</dbReference>
<dbReference type="PaxDb" id="214684-Q5KNG2"/>
<evidence type="ECO:0000256" key="2">
    <source>
        <dbReference type="ARBA" id="ARBA00022676"/>
    </source>
</evidence>
<evidence type="ECO:0000256" key="5">
    <source>
        <dbReference type="ARBA" id="ARBA00022989"/>
    </source>
</evidence>
<dbReference type="HOGENOM" id="CLU_033167_0_0_1"/>
<dbReference type="GeneID" id="3253900"/>
<dbReference type="GO" id="GO:0035269">
    <property type="term" value="P:protein O-linked glycosylation via mannose"/>
    <property type="evidence" value="ECO:0000318"/>
    <property type="project" value="GO_Central"/>
</dbReference>
<evidence type="ECO:0000256" key="3">
    <source>
        <dbReference type="ARBA" id="ARBA00022679"/>
    </source>
</evidence>
<evidence type="ECO:0000256" key="7">
    <source>
        <dbReference type="ARBA" id="ARBA00023180"/>
    </source>
</evidence>
<dbReference type="InParanoid" id="Q5KNG2"/>
<dbReference type="InterPro" id="IPR007657">
    <property type="entry name" value="Glycosyltransferase_61"/>
</dbReference>
<evidence type="ECO:0000313" key="9">
    <source>
        <dbReference type="EMBL" id="AAW41181.1"/>
    </source>
</evidence>
<dbReference type="Pfam" id="PF04577">
    <property type="entry name" value="Glyco_transf_61"/>
    <property type="match status" value="1"/>
</dbReference>
<keyword evidence="7" id="KW-0325">Glycoprotein</keyword>
<proteinExistence type="predicted"/>
<keyword evidence="2" id="KW-0328">Glycosyltransferase</keyword>
<dbReference type="GO" id="GO:0005783">
    <property type="term" value="C:endoplasmic reticulum"/>
    <property type="evidence" value="ECO:0000318"/>
    <property type="project" value="GO_Central"/>
</dbReference>
<evidence type="ECO:0000256" key="6">
    <source>
        <dbReference type="ARBA" id="ARBA00023136"/>
    </source>
</evidence>
<dbReference type="STRING" id="214684.Q5KNG2"/>
<comment type="subcellular location">
    <subcellularLocation>
        <location evidence="1">Membrane</location>
        <topology evidence="1">Single-pass membrane protein</topology>
    </subcellularLocation>
</comment>
<accession>Q5KNG2</accession>
<organism evidence="9 10">
    <name type="scientific">Cryptococcus deneoformans (strain JEC21 / ATCC MYA-565)</name>
    <name type="common">Cryptococcus neoformans var. neoformans serotype D</name>
    <dbReference type="NCBI Taxonomy" id="214684"/>
    <lineage>
        <taxon>Eukaryota</taxon>
        <taxon>Fungi</taxon>
        <taxon>Dikarya</taxon>
        <taxon>Basidiomycota</taxon>
        <taxon>Agaricomycotina</taxon>
        <taxon>Tremellomycetes</taxon>
        <taxon>Tremellales</taxon>
        <taxon>Cryptococcaceae</taxon>
        <taxon>Cryptococcus</taxon>
        <taxon>Cryptococcus neoformans species complex</taxon>
    </lineage>
</organism>
<evidence type="ECO:0000256" key="1">
    <source>
        <dbReference type="ARBA" id="ARBA00004167"/>
    </source>
</evidence>
<dbReference type="OMA" id="WNDTYHT"/>
<protein>
    <submittedName>
        <fullName evidence="9">Expressed protein</fullName>
    </submittedName>
</protein>
<evidence type="ECO:0000313" key="10">
    <source>
        <dbReference type="Proteomes" id="UP000002149"/>
    </source>
</evidence>
<reference evidence="9 10" key="1">
    <citation type="journal article" date="2005" name="Science">
        <title>The genome of the basidiomycetous yeast and human pathogen Cryptococcus neoformans.</title>
        <authorList>
            <person name="Loftus B.J."/>
            <person name="Fung E."/>
            <person name="Roncaglia P."/>
            <person name="Rowley D."/>
            <person name="Amedeo P."/>
            <person name="Bruno D."/>
            <person name="Vamathevan J."/>
            <person name="Miranda M."/>
            <person name="Anderson I.J."/>
            <person name="Fraser J.A."/>
            <person name="Allen J.E."/>
            <person name="Bosdet I.E."/>
            <person name="Brent M.R."/>
            <person name="Chiu R."/>
            <person name="Doering T.L."/>
            <person name="Donlin M.J."/>
            <person name="D'Souza C.A."/>
            <person name="Fox D.S."/>
            <person name="Grinberg V."/>
            <person name="Fu J."/>
            <person name="Fukushima M."/>
            <person name="Haas B.J."/>
            <person name="Huang J.C."/>
            <person name="Janbon G."/>
            <person name="Jones S.J."/>
            <person name="Koo H.L."/>
            <person name="Krzywinski M.I."/>
            <person name="Kwon-Chung J.K."/>
            <person name="Lengeler K.B."/>
            <person name="Maiti R."/>
            <person name="Marra M.A."/>
            <person name="Marra R.E."/>
            <person name="Mathewson C.A."/>
            <person name="Mitchell T.G."/>
            <person name="Pertea M."/>
            <person name="Riggs F.R."/>
            <person name="Salzberg S.L."/>
            <person name="Schein J.E."/>
            <person name="Shvartsbeyn A."/>
            <person name="Shin H."/>
            <person name="Shumway M."/>
            <person name="Specht C.A."/>
            <person name="Suh B.B."/>
            <person name="Tenney A."/>
            <person name="Utterback T.R."/>
            <person name="Wickes B.L."/>
            <person name="Wortman J.R."/>
            <person name="Wye N.H."/>
            <person name="Kronstad J.W."/>
            <person name="Lodge J.K."/>
            <person name="Heitman J."/>
            <person name="Davis R.W."/>
            <person name="Fraser C.M."/>
            <person name="Hyman R.W."/>
        </authorList>
    </citation>
    <scope>NUCLEOTIDE SEQUENCE [LARGE SCALE GENOMIC DNA]</scope>
    <source>
        <strain evidence="10">JEC21 / ATCC MYA-565</strain>
    </source>
</reference>
<dbReference type="InterPro" id="IPR049625">
    <property type="entry name" value="Glyco_transf_61_cat"/>
</dbReference>
<keyword evidence="6" id="KW-0472">Membrane</keyword>
<dbReference type="OrthoDB" id="529273at2759"/>
<gene>
    <name evidence="9" type="ordered locus">CNA06600</name>
</gene>
<dbReference type="AlphaFoldDB" id="Q5KNG2"/>
<dbReference type="PANTHER" id="PTHR20961">
    <property type="entry name" value="GLYCOSYLTRANSFERASE"/>
    <property type="match status" value="1"/>
</dbReference>
<dbReference type="KEGG" id="cne:CNA06600"/>
<evidence type="ECO:0000256" key="4">
    <source>
        <dbReference type="ARBA" id="ARBA00022692"/>
    </source>
</evidence>
<sequence length="582" mass="65094">MASIFPTFFQPDSPPRSPHVERPSLLSSHFLSRSIPTSPMLDRSTLFLRPTRRDVLLCLLTLCFAYLLFSPVLPVEPAAPSRSSTSGYRLSSLSGFFPSLFSLCQTRSDEVTFGETVKAVGFGAADADADSTKIEGGWEAALDVDEQFANLATTLKGHAPGWTVFERLYIYNGSFYVVTENKDEYPELRLMTSTGLPANNEPGNEEAREPVGDEILYITSRDAAKLWGTRVYRMDGMTFLFNDGQFIDHYYHFAAELLLGVWRAYSSYDENISATGETSLSAPKRMWFLHQSVSEWRDNPRFNPTLMYALFPRTALLYPEDFKDLAEQTVSGKPKAFVLDRAILADRSAAFRGEWTAPTARTVASAMHVGTTSRWWWEPIRRAALRYAGVPESIIERNLEGLGAVDPAQPSDPRVDAIEPLAPQGTYKPVVTYISRQNSRRRLTPESHDELVAALEDRAAKLGWELVIVEAERMSKEEQLALAGRTTIMLGVHGNGLTHLLWMPPTPKSAVIEMFYKGGFARDYQWTAHALGIRHFGVQHDRTFTSPDLPTVDYPEGFQGNSITVVGKVVADLIEDRLAEKI</sequence>
<keyword evidence="4" id="KW-0812">Transmembrane</keyword>
<dbReference type="GO" id="GO:0097363">
    <property type="term" value="F:protein O-acetylglucosaminyltransferase activity"/>
    <property type="evidence" value="ECO:0000318"/>
    <property type="project" value="GO_Central"/>
</dbReference>
<keyword evidence="3" id="KW-0808">Transferase</keyword>
<dbReference type="EMBL" id="AE017341">
    <property type="protein sequence ID" value="AAW41181.1"/>
    <property type="molecule type" value="Genomic_DNA"/>
</dbReference>
<feature type="domain" description="Glycosyltransferase 61 catalytic" evidence="8">
    <location>
        <begin position="420"/>
        <end position="506"/>
    </location>
</feature>
<dbReference type="GO" id="GO:0016020">
    <property type="term" value="C:membrane"/>
    <property type="evidence" value="ECO:0007669"/>
    <property type="project" value="UniProtKB-SubCell"/>
</dbReference>
<dbReference type="Proteomes" id="UP000002149">
    <property type="component" value="Chromosome 1"/>
</dbReference>
<name>Q5KNG2_CRYD1</name>
<dbReference type="PANTHER" id="PTHR20961:SF38">
    <property type="entry name" value="PROTEIN O-LINKED-MANNOSE BETA-1,4-N-ACETYLGLUCOSAMINYLTRANSFERASE 2"/>
    <property type="match status" value="1"/>
</dbReference>